<proteinExistence type="predicted"/>
<dbReference type="STRING" id="163.SAMN04487775_11059"/>
<evidence type="ECO:0000313" key="2">
    <source>
        <dbReference type="Proteomes" id="UP000182360"/>
    </source>
</evidence>
<name>A0A1H9GV75_9SPIR</name>
<protein>
    <submittedName>
        <fullName evidence="1">Uncharacterized protein</fullName>
    </submittedName>
</protein>
<gene>
    <name evidence="1" type="ORF">SAMN04487977_105154</name>
</gene>
<sequence length="241" mass="26419">MSNTLLIGKDLPDGLAFAEALADSGRSVFGTAKTEADAAKFESEKIYATTWNKSSAVSAHSVIIRAETKLENLDEAIFYFDASTFCSQFELDRTEDISNGIDSMISGFLYSSNELLKRIDQRKEKISVLFLVKEYPSKYELISSKAVGLVPASTIVSTAQAAFCALAESFSTNVADRDYLSVILAKCSYSNELYKNEDAIADWTVSSLNTVKTMKNPQTVKQAGTWNKVGGKLQTGFALFR</sequence>
<keyword evidence="2" id="KW-1185">Reference proteome</keyword>
<dbReference type="RefSeq" id="WP_074643937.1">
    <property type="nucleotide sequence ID" value="NZ_FOFU01000005.1"/>
</dbReference>
<dbReference type="OrthoDB" id="361524at2"/>
<reference evidence="1 2" key="1">
    <citation type="submission" date="2016-10" db="EMBL/GenBank/DDBJ databases">
        <authorList>
            <person name="de Groot N.N."/>
        </authorList>
    </citation>
    <scope>NUCLEOTIDE SEQUENCE [LARGE SCALE GENOMIC DNA]</scope>
    <source>
        <strain evidence="1 2">B25</strain>
    </source>
</reference>
<dbReference type="AlphaFoldDB" id="A0A1H9GV75"/>
<dbReference type="EMBL" id="FOFU01000005">
    <property type="protein sequence ID" value="SEQ54026.1"/>
    <property type="molecule type" value="Genomic_DNA"/>
</dbReference>
<evidence type="ECO:0000313" key="1">
    <source>
        <dbReference type="EMBL" id="SEQ54026.1"/>
    </source>
</evidence>
<dbReference type="Proteomes" id="UP000182360">
    <property type="component" value="Unassembled WGS sequence"/>
</dbReference>
<organism evidence="1 2">
    <name type="scientific">Treponema bryantii</name>
    <dbReference type="NCBI Taxonomy" id="163"/>
    <lineage>
        <taxon>Bacteria</taxon>
        <taxon>Pseudomonadati</taxon>
        <taxon>Spirochaetota</taxon>
        <taxon>Spirochaetia</taxon>
        <taxon>Spirochaetales</taxon>
        <taxon>Treponemataceae</taxon>
        <taxon>Treponema</taxon>
    </lineage>
</organism>
<accession>A0A1H9GV75</accession>